<dbReference type="EMBL" id="JAWJBA010000006">
    <property type="protein sequence ID" value="MDV2685962.1"/>
    <property type="molecule type" value="Genomic_DNA"/>
</dbReference>
<evidence type="ECO:0000256" key="2">
    <source>
        <dbReference type="ARBA" id="ARBA00012074"/>
    </source>
</evidence>
<organism evidence="6 7">
    <name type="scientific">Alkalihalophilus lindianensis</name>
    <dbReference type="NCBI Taxonomy" id="1630542"/>
    <lineage>
        <taxon>Bacteria</taxon>
        <taxon>Bacillati</taxon>
        <taxon>Bacillota</taxon>
        <taxon>Bacilli</taxon>
        <taxon>Bacillales</taxon>
        <taxon>Bacillaceae</taxon>
        <taxon>Alkalihalophilus</taxon>
    </lineage>
</organism>
<gene>
    <name evidence="6" type="ORF">RYX56_16465</name>
</gene>
<comment type="caution">
    <text evidence="6">The sequence shown here is derived from an EMBL/GenBank/DDBJ whole genome shotgun (WGS) entry which is preliminary data.</text>
</comment>
<keyword evidence="4" id="KW-0547">Nucleotide-binding</keyword>
<keyword evidence="6" id="KW-0328">Glycosyltransferase</keyword>
<evidence type="ECO:0000313" key="7">
    <source>
        <dbReference type="Proteomes" id="UP001287282"/>
    </source>
</evidence>
<dbReference type="NCBIfam" id="TIGR03132">
    <property type="entry name" value="malonate_mdcB"/>
    <property type="match status" value="1"/>
</dbReference>
<dbReference type="GO" id="GO:0046917">
    <property type="term" value="F:triphosphoribosyl-dephospho-CoA synthase activity"/>
    <property type="evidence" value="ECO:0007669"/>
    <property type="project" value="UniProtKB-EC"/>
</dbReference>
<protein>
    <recommendedName>
        <fullName evidence="2">triphosphoribosyl-dephospho-CoA synthase</fullName>
        <ecNumber evidence="2">2.4.2.52</ecNumber>
    </recommendedName>
</protein>
<dbReference type="Gene3D" id="1.10.4200.10">
    <property type="entry name" value="Triphosphoribosyl-dephospho-CoA protein"/>
    <property type="match status" value="2"/>
</dbReference>
<accession>A0ABU3XDK5</accession>
<dbReference type="RefSeq" id="WP_317123134.1">
    <property type="nucleotide sequence ID" value="NZ_JAWJBA010000006.1"/>
</dbReference>
<name>A0ABU3XDK5_9BACI</name>
<dbReference type="EC" id="2.4.2.52" evidence="2"/>
<sequence>MDINDIQICKRFLAGCAVQALIDELRLTPKPGLVDLNDTGVHDDLNVSIMMRSAESLRETFEKMAVVSFNEEPSQTLREEIAYIGRQGEQEMFQATGGTNSHKGAIWSLGLLVSSASIYRGHVEASQLLETAGRIARFEDRYVPQEVTNGSVVKRKYKVNGAREEAELAFPHIKHFSLPTLLSGRARGINEEDARLNALISLIANLDDTCILHRGGKEALIDAQRLANLILASGGVSTSEGFQTLSNLNSSMHTHNASPGGCADLLAATLFVDRISTYSDQVMNKKLDMAII</sequence>
<dbReference type="PANTHER" id="PTHR30201">
    <property type="entry name" value="TRIPHOSPHORIBOSYL-DEPHOSPHO-COA SYNTHASE"/>
    <property type="match status" value="1"/>
</dbReference>
<dbReference type="PANTHER" id="PTHR30201:SF2">
    <property type="entry name" value="2-(5''-TRIPHOSPHORIBOSYL)-3'-DEPHOSPHOCOENZYME-A SYNTHASE"/>
    <property type="match status" value="1"/>
</dbReference>
<proteinExistence type="predicted"/>
<dbReference type="Pfam" id="PF01874">
    <property type="entry name" value="CitG"/>
    <property type="match status" value="1"/>
</dbReference>
<dbReference type="InterPro" id="IPR017555">
    <property type="entry name" value="TriPribosyl-deP-CoA_syn"/>
</dbReference>
<dbReference type="NCBIfam" id="NF002315">
    <property type="entry name" value="PRK01237.1"/>
    <property type="match status" value="1"/>
</dbReference>
<reference evidence="6 7" key="1">
    <citation type="submission" date="2023-10" db="EMBL/GenBank/DDBJ databases">
        <title>Screening of Alkalihalobacillus lindianensis BZ-TG-R113 and Its Alleviation of Salt Stress on Rapeseed Growth.</title>
        <authorList>
            <person name="Zhao B."/>
            <person name="Guo T."/>
        </authorList>
    </citation>
    <scope>NUCLEOTIDE SEQUENCE [LARGE SCALE GENOMIC DNA]</scope>
    <source>
        <strain evidence="6 7">BZ-TG-R113</strain>
    </source>
</reference>
<evidence type="ECO:0000256" key="4">
    <source>
        <dbReference type="ARBA" id="ARBA00022741"/>
    </source>
</evidence>
<evidence type="ECO:0000313" key="6">
    <source>
        <dbReference type="EMBL" id="MDV2685962.1"/>
    </source>
</evidence>
<evidence type="ECO:0000256" key="3">
    <source>
        <dbReference type="ARBA" id="ARBA00022679"/>
    </source>
</evidence>
<dbReference type="InterPro" id="IPR002736">
    <property type="entry name" value="CitG"/>
</dbReference>
<comment type="catalytic activity">
    <reaction evidence="1">
        <text>3'-dephospho-CoA + ATP = 2'-(5''-triphospho-alpha-D-ribosyl)-3'-dephospho-CoA + adenine</text>
        <dbReference type="Rhea" id="RHEA:15117"/>
        <dbReference type="ChEBI" id="CHEBI:16708"/>
        <dbReference type="ChEBI" id="CHEBI:30616"/>
        <dbReference type="ChEBI" id="CHEBI:57328"/>
        <dbReference type="ChEBI" id="CHEBI:61378"/>
        <dbReference type="EC" id="2.4.2.52"/>
    </reaction>
</comment>
<evidence type="ECO:0000256" key="1">
    <source>
        <dbReference type="ARBA" id="ARBA00001210"/>
    </source>
</evidence>
<dbReference type="GO" id="GO:0016757">
    <property type="term" value="F:glycosyltransferase activity"/>
    <property type="evidence" value="ECO:0007669"/>
    <property type="project" value="UniProtKB-KW"/>
</dbReference>
<evidence type="ECO:0000256" key="5">
    <source>
        <dbReference type="ARBA" id="ARBA00022840"/>
    </source>
</evidence>
<dbReference type="Proteomes" id="UP001287282">
    <property type="component" value="Unassembled WGS sequence"/>
</dbReference>
<keyword evidence="3 6" id="KW-0808">Transferase</keyword>
<keyword evidence="5" id="KW-0067">ATP-binding</keyword>
<keyword evidence="7" id="KW-1185">Reference proteome</keyword>